<evidence type="ECO:0000256" key="1">
    <source>
        <dbReference type="ARBA" id="ARBA00004651"/>
    </source>
</evidence>
<sequence>MAGVSYAAPWWVSLLHRLPHFDLSWEATSSQFRPEDADYQQALLLLGAAALACLALDLLFLLFYSFWLCCRRRKSEEHLDADCCCTAWCVIIATLVCSAGIAVGFYGNGETSDGIHRATYSLRHANRTVAGVQDRVWDTAVGLNHTAEPSLQTLERQLAGRPEPLRAVQRLQGLLETLLGYTAAIPFWRNTAVSLEVLAEQVDLYDWYRVCLLGVLALVISWGALGLELAVSVGSSDFCVDPDTYVTKMVEEHSVLSGDILQYYLACSPRATNPFQQKLSGSHKALVEMQDVVAELLRTVPSEQPATKDPLLRVQEVLNGTEVNLQHLTALVDCRSLHLDYVQALTGFCYDGVEGLIYLALFSFVTALMFSSIVCSVPHTWQQKRGPDEDGEEEAAPGPRQAHDSLYRVHMPSLYSCGSSYGSETSIPAAAHTVSNAPVTEYMSQNANFQNPRCENTPLIGRESPPPSYTSSMRAKYLATSQPRPDSSGSH</sequence>
<evidence type="ECO:0000256" key="4">
    <source>
        <dbReference type="ARBA" id="ARBA00022475"/>
    </source>
</evidence>
<comment type="caution">
    <text evidence="14">Lacks conserved residue(s) required for the propagation of feature annotation.</text>
</comment>
<keyword evidence="9 14" id="KW-0869">Chloride channel</keyword>
<dbReference type="Proteomes" id="UP000233200">
    <property type="component" value="Unplaced"/>
</dbReference>
<evidence type="ECO:0000256" key="11">
    <source>
        <dbReference type="ARBA" id="ARBA00023214"/>
    </source>
</evidence>
<keyword evidence="5 14" id="KW-0812">Transmembrane</keyword>
<feature type="compositionally biased region" description="Polar residues" evidence="15">
    <location>
        <begin position="469"/>
        <end position="491"/>
    </location>
</feature>
<dbReference type="AlphaFoldDB" id="A0A2K6RS86"/>
<evidence type="ECO:0000256" key="9">
    <source>
        <dbReference type="ARBA" id="ARBA00023173"/>
    </source>
</evidence>
<dbReference type="PANTHER" id="PTHR12424:SF4">
    <property type="entry name" value="PROTEIN TWEETY HOMOLOG 3"/>
    <property type="match status" value="1"/>
</dbReference>
<comment type="subcellular location">
    <subcellularLocation>
        <location evidence="1">Cell membrane</location>
        <topology evidence="1">Multi-pass membrane protein</topology>
    </subcellularLocation>
</comment>
<keyword evidence="17" id="KW-1185">Reference proteome</keyword>
<evidence type="ECO:0000256" key="8">
    <source>
        <dbReference type="ARBA" id="ARBA00023136"/>
    </source>
</evidence>
<keyword evidence="7 14" id="KW-0406">Ion transport</keyword>
<dbReference type="PANTHER" id="PTHR12424">
    <property type="entry name" value="TWEETY-RELATED"/>
    <property type="match status" value="1"/>
</dbReference>
<reference evidence="16" key="2">
    <citation type="submission" date="2025-09" db="UniProtKB">
        <authorList>
            <consortium name="Ensembl"/>
        </authorList>
    </citation>
    <scope>IDENTIFICATION</scope>
</reference>
<evidence type="ECO:0000256" key="12">
    <source>
        <dbReference type="ARBA" id="ARBA00023303"/>
    </source>
</evidence>
<organism evidence="16 17">
    <name type="scientific">Rhinopithecus roxellana</name>
    <name type="common">Golden snub-nosed monkey</name>
    <name type="synonym">Pygathrix roxellana</name>
    <dbReference type="NCBI Taxonomy" id="61622"/>
    <lineage>
        <taxon>Eukaryota</taxon>
        <taxon>Metazoa</taxon>
        <taxon>Chordata</taxon>
        <taxon>Craniata</taxon>
        <taxon>Vertebrata</taxon>
        <taxon>Euteleostomi</taxon>
        <taxon>Mammalia</taxon>
        <taxon>Eutheria</taxon>
        <taxon>Euarchontoglires</taxon>
        <taxon>Primates</taxon>
        <taxon>Haplorrhini</taxon>
        <taxon>Catarrhini</taxon>
        <taxon>Cercopithecidae</taxon>
        <taxon>Colobinae</taxon>
        <taxon>Rhinopithecus</taxon>
    </lineage>
</organism>
<evidence type="ECO:0000256" key="13">
    <source>
        <dbReference type="ARBA" id="ARBA00044642"/>
    </source>
</evidence>
<evidence type="ECO:0000256" key="3">
    <source>
        <dbReference type="ARBA" id="ARBA00022448"/>
    </source>
</evidence>
<evidence type="ECO:0000313" key="17">
    <source>
        <dbReference type="Proteomes" id="UP000233200"/>
    </source>
</evidence>
<dbReference type="Ensembl" id="ENSRROT00000068402.1">
    <property type="protein sequence ID" value="ENSRROP00000043890.1"/>
    <property type="gene ID" value="ENSRROG00000044950.1"/>
</dbReference>
<evidence type="ECO:0000313" key="16">
    <source>
        <dbReference type="Ensembl" id="ENSRROP00000043890.1"/>
    </source>
</evidence>
<feature type="transmembrane region" description="Helical" evidence="14">
    <location>
        <begin position="42"/>
        <end position="64"/>
    </location>
</feature>
<dbReference type="CDD" id="cd07912">
    <property type="entry name" value="Tweety_N"/>
    <property type="match status" value="1"/>
</dbReference>
<reference evidence="16" key="1">
    <citation type="submission" date="2025-08" db="UniProtKB">
        <authorList>
            <consortium name="Ensembl"/>
        </authorList>
    </citation>
    <scope>IDENTIFICATION</scope>
</reference>
<keyword evidence="11 14" id="KW-0868">Chloride</keyword>
<evidence type="ECO:0000256" key="14">
    <source>
        <dbReference type="RuleBase" id="RU361114"/>
    </source>
</evidence>
<keyword evidence="12 14" id="KW-0407">Ion channel</keyword>
<evidence type="ECO:0000256" key="10">
    <source>
        <dbReference type="ARBA" id="ARBA00023180"/>
    </source>
</evidence>
<keyword evidence="4" id="KW-1003">Cell membrane</keyword>
<comment type="catalytic activity">
    <reaction evidence="13">
        <text>L-glutamate(out) = L-glutamate(in)</text>
        <dbReference type="Rhea" id="RHEA:66336"/>
        <dbReference type="ChEBI" id="CHEBI:29985"/>
    </reaction>
    <physiologicalReaction direction="right-to-left" evidence="13">
        <dbReference type="Rhea" id="RHEA:66338"/>
    </physiologicalReaction>
</comment>
<accession>A0A2K6RS86</accession>
<dbReference type="GO" id="GO:0034707">
    <property type="term" value="C:chloride channel complex"/>
    <property type="evidence" value="ECO:0007669"/>
    <property type="project" value="UniProtKB-UniRule"/>
</dbReference>
<evidence type="ECO:0000256" key="15">
    <source>
        <dbReference type="SAM" id="MobiDB-lite"/>
    </source>
</evidence>
<comment type="similarity">
    <text evidence="2 14">Belongs to the tweety family.</text>
</comment>
<evidence type="ECO:0000256" key="5">
    <source>
        <dbReference type="ARBA" id="ARBA00022692"/>
    </source>
</evidence>
<evidence type="ECO:0000256" key="7">
    <source>
        <dbReference type="ARBA" id="ARBA00023065"/>
    </source>
</evidence>
<feature type="region of interest" description="Disordered" evidence="15">
    <location>
        <begin position="450"/>
        <end position="491"/>
    </location>
</feature>
<dbReference type="GO" id="GO:0072320">
    <property type="term" value="F:volume-sensitive chloride channel activity"/>
    <property type="evidence" value="ECO:0007669"/>
    <property type="project" value="TreeGrafter"/>
</dbReference>
<evidence type="ECO:0000256" key="2">
    <source>
        <dbReference type="ARBA" id="ARBA00009849"/>
    </source>
</evidence>
<feature type="transmembrane region" description="Helical" evidence="14">
    <location>
        <begin position="356"/>
        <end position="377"/>
    </location>
</feature>
<comment type="function">
    <text evidence="14">Probable chloride channel.</text>
</comment>
<keyword evidence="6 14" id="KW-1133">Transmembrane helix</keyword>
<name>A0A2K6RS86_RHIRO</name>
<protein>
    <recommendedName>
        <fullName evidence="14">Protein tweety homolog</fullName>
    </recommendedName>
</protein>
<dbReference type="GO" id="GO:0005886">
    <property type="term" value="C:plasma membrane"/>
    <property type="evidence" value="ECO:0007669"/>
    <property type="project" value="UniProtKB-SubCell"/>
</dbReference>
<dbReference type="InterPro" id="IPR006990">
    <property type="entry name" value="Tweety"/>
</dbReference>
<dbReference type="Pfam" id="PF04906">
    <property type="entry name" value="Tweety"/>
    <property type="match status" value="2"/>
</dbReference>
<feature type="transmembrane region" description="Helical" evidence="14">
    <location>
        <begin position="85"/>
        <end position="107"/>
    </location>
</feature>
<dbReference type="GO" id="GO:0005229">
    <property type="term" value="F:intracellularly calcium-gated chloride channel activity"/>
    <property type="evidence" value="ECO:0007669"/>
    <property type="project" value="TreeGrafter"/>
</dbReference>
<keyword evidence="10" id="KW-0325">Glycoprotein</keyword>
<dbReference type="GeneTree" id="ENSGT00950000183060"/>
<gene>
    <name evidence="16" type="primary">TTYH3</name>
</gene>
<keyword evidence="3 14" id="KW-0813">Transport</keyword>
<keyword evidence="8 14" id="KW-0472">Membrane</keyword>
<evidence type="ECO:0000256" key="6">
    <source>
        <dbReference type="ARBA" id="ARBA00022989"/>
    </source>
</evidence>
<feature type="region of interest" description="Disordered" evidence="15">
    <location>
        <begin position="381"/>
        <end position="403"/>
    </location>
</feature>
<proteinExistence type="inferred from homology"/>